<dbReference type="PANTHER" id="PTHR43344:SF2">
    <property type="entry name" value="PHOSPHOSERINE PHOSPHATASE"/>
    <property type="match status" value="1"/>
</dbReference>
<evidence type="ECO:0000256" key="4">
    <source>
        <dbReference type="ARBA" id="ARBA00012640"/>
    </source>
</evidence>
<dbReference type="Pfam" id="PF12710">
    <property type="entry name" value="HAD"/>
    <property type="match status" value="1"/>
</dbReference>
<name>A0A2A2SBZ4_9SPHN</name>
<evidence type="ECO:0000256" key="2">
    <source>
        <dbReference type="ARBA" id="ARBA00005135"/>
    </source>
</evidence>
<dbReference type="SFLD" id="SFLDG01136">
    <property type="entry name" value="C1.6:_Phosphoserine_Phosphatas"/>
    <property type="match status" value="1"/>
</dbReference>
<evidence type="ECO:0000256" key="7">
    <source>
        <dbReference type="ARBA" id="ARBA00022723"/>
    </source>
</evidence>
<reference evidence="16" key="1">
    <citation type="submission" date="2017-09" db="EMBL/GenBank/DDBJ databases">
        <authorList>
            <person name="Feng G."/>
            <person name="Zhu H."/>
        </authorList>
    </citation>
    <scope>NUCLEOTIDE SEQUENCE [LARGE SCALE GENOMIC DNA]</scope>
    <source>
        <strain evidence="16">1PNM-20</strain>
    </source>
</reference>
<dbReference type="NCBIfam" id="TIGR00338">
    <property type="entry name" value="serB"/>
    <property type="match status" value="1"/>
</dbReference>
<keyword evidence="6" id="KW-0028">Amino-acid biosynthesis</keyword>
<comment type="catalytic activity">
    <reaction evidence="13">
        <text>O-phospho-D-serine + H2O = D-serine + phosphate</text>
        <dbReference type="Rhea" id="RHEA:24873"/>
        <dbReference type="ChEBI" id="CHEBI:15377"/>
        <dbReference type="ChEBI" id="CHEBI:35247"/>
        <dbReference type="ChEBI" id="CHEBI:43474"/>
        <dbReference type="ChEBI" id="CHEBI:58680"/>
        <dbReference type="EC" id="3.1.3.3"/>
    </reaction>
</comment>
<dbReference type="InterPro" id="IPR050582">
    <property type="entry name" value="HAD-like_SerB"/>
</dbReference>
<comment type="catalytic activity">
    <reaction evidence="12">
        <text>O-phospho-L-serine + H2O = L-serine + phosphate</text>
        <dbReference type="Rhea" id="RHEA:21208"/>
        <dbReference type="ChEBI" id="CHEBI:15377"/>
        <dbReference type="ChEBI" id="CHEBI:33384"/>
        <dbReference type="ChEBI" id="CHEBI:43474"/>
        <dbReference type="ChEBI" id="CHEBI:57524"/>
        <dbReference type="EC" id="3.1.3.3"/>
    </reaction>
</comment>
<keyword evidence="16" id="KW-1185">Reference proteome</keyword>
<dbReference type="SFLD" id="SFLDS00003">
    <property type="entry name" value="Haloacid_Dehalogenase"/>
    <property type="match status" value="1"/>
</dbReference>
<evidence type="ECO:0000256" key="1">
    <source>
        <dbReference type="ARBA" id="ARBA00001946"/>
    </source>
</evidence>
<dbReference type="EMBL" id="NSLI01000005">
    <property type="protein sequence ID" value="PAX06692.1"/>
    <property type="molecule type" value="Genomic_DNA"/>
</dbReference>
<dbReference type="Gene3D" id="3.40.50.1000">
    <property type="entry name" value="HAD superfamily/HAD-like"/>
    <property type="match status" value="1"/>
</dbReference>
<gene>
    <name evidence="15" type="primary">serB</name>
    <name evidence="15" type="ORF">CKY28_16315</name>
</gene>
<proteinExistence type="inferred from homology"/>
<evidence type="ECO:0000256" key="10">
    <source>
        <dbReference type="ARBA" id="ARBA00023299"/>
    </source>
</evidence>
<dbReference type="PANTHER" id="PTHR43344">
    <property type="entry name" value="PHOSPHOSERINE PHOSPHATASE"/>
    <property type="match status" value="1"/>
</dbReference>
<dbReference type="OrthoDB" id="9792539at2"/>
<dbReference type="SFLD" id="SFLDF00029">
    <property type="entry name" value="phosphoserine_phosphatase"/>
    <property type="match status" value="1"/>
</dbReference>
<feature type="active site" description="Nucleophile" evidence="14">
    <location>
        <position position="112"/>
    </location>
</feature>
<evidence type="ECO:0000256" key="3">
    <source>
        <dbReference type="ARBA" id="ARBA00009184"/>
    </source>
</evidence>
<keyword evidence="8" id="KW-0378">Hydrolase</keyword>
<keyword evidence="9" id="KW-0460">Magnesium</keyword>
<accession>A0A2A2SBZ4</accession>
<dbReference type="AlphaFoldDB" id="A0A2A2SBZ4"/>
<dbReference type="SUPFAM" id="SSF56784">
    <property type="entry name" value="HAD-like"/>
    <property type="match status" value="1"/>
</dbReference>
<dbReference type="SFLD" id="SFLDG01137">
    <property type="entry name" value="C1.6.1:_Phosphoserine_Phosphat"/>
    <property type="match status" value="1"/>
</dbReference>
<dbReference type="GO" id="GO:0036424">
    <property type="term" value="F:L-phosphoserine phosphatase activity"/>
    <property type="evidence" value="ECO:0007669"/>
    <property type="project" value="InterPro"/>
</dbReference>
<sequence>MSANLGRWSMFTATLIAERNLDDALLSDIVHEFDTECTAGRLKTVDWIDQDRAADLTFDPAKDFSDKDCAELAAAMQQRAWAIAKGGFGRELAMDIIVQPTAGREKRALVADMDSTMITVECIDELADYAGIKPEIAAITEAAMRGELDFEAALDARVRLLKGMDASVIDRCLAERVGIMPGARALVRTMRARGARCVLVSGGFTRFAEPVAAEIGFDRAIANVLEIEGRRLTGAVRRPIVGAEAKERALRETVAEAGVGLESALAVGDGANDLPMIRAAGLGVAYRAKPIVAAAAGARIEHSDLSALLYAQGVPRREWVTS</sequence>
<dbReference type="NCBIfam" id="TIGR01488">
    <property type="entry name" value="HAD-SF-IB"/>
    <property type="match status" value="1"/>
</dbReference>
<keyword evidence="10" id="KW-0718">Serine biosynthesis</keyword>
<dbReference type="Proteomes" id="UP000218151">
    <property type="component" value="Unassembled WGS sequence"/>
</dbReference>
<evidence type="ECO:0000256" key="13">
    <source>
        <dbReference type="ARBA" id="ARBA00048523"/>
    </source>
</evidence>
<evidence type="ECO:0000256" key="9">
    <source>
        <dbReference type="ARBA" id="ARBA00022842"/>
    </source>
</evidence>
<dbReference type="GO" id="GO:0005737">
    <property type="term" value="C:cytoplasm"/>
    <property type="evidence" value="ECO:0007669"/>
    <property type="project" value="TreeGrafter"/>
</dbReference>
<comment type="caution">
    <text evidence="15">The sequence shown here is derived from an EMBL/GenBank/DDBJ whole genome shotgun (WGS) entry which is preliminary data.</text>
</comment>
<feature type="active site" description="Proton donor" evidence="14">
    <location>
        <position position="114"/>
    </location>
</feature>
<dbReference type="GO" id="GO:0000287">
    <property type="term" value="F:magnesium ion binding"/>
    <property type="evidence" value="ECO:0007669"/>
    <property type="project" value="TreeGrafter"/>
</dbReference>
<dbReference type="InterPro" id="IPR004469">
    <property type="entry name" value="PSP"/>
</dbReference>
<evidence type="ECO:0000256" key="11">
    <source>
        <dbReference type="ARBA" id="ARBA00031693"/>
    </source>
</evidence>
<dbReference type="GO" id="GO:0006564">
    <property type="term" value="P:L-serine biosynthetic process"/>
    <property type="evidence" value="ECO:0007669"/>
    <property type="project" value="UniProtKB-KW"/>
</dbReference>
<evidence type="ECO:0000256" key="14">
    <source>
        <dbReference type="PIRSR" id="PIRSR604469-1"/>
    </source>
</evidence>
<keyword evidence="7" id="KW-0479">Metal-binding</keyword>
<evidence type="ECO:0000313" key="15">
    <source>
        <dbReference type="EMBL" id="PAX06692.1"/>
    </source>
</evidence>
<organism evidence="15 16">
    <name type="scientific">Sphingomonas lenta</name>
    <dbReference type="NCBI Taxonomy" id="1141887"/>
    <lineage>
        <taxon>Bacteria</taxon>
        <taxon>Pseudomonadati</taxon>
        <taxon>Pseudomonadota</taxon>
        <taxon>Alphaproteobacteria</taxon>
        <taxon>Sphingomonadales</taxon>
        <taxon>Sphingomonadaceae</taxon>
        <taxon>Sphingomonas</taxon>
    </lineage>
</organism>
<dbReference type="InterPro" id="IPR023214">
    <property type="entry name" value="HAD_sf"/>
</dbReference>
<evidence type="ECO:0000256" key="6">
    <source>
        <dbReference type="ARBA" id="ARBA00022605"/>
    </source>
</evidence>
<dbReference type="UniPathway" id="UPA00135">
    <property type="reaction ID" value="UER00198"/>
</dbReference>
<evidence type="ECO:0000256" key="8">
    <source>
        <dbReference type="ARBA" id="ARBA00022801"/>
    </source>
</evidence>
<evidence type="ECO:0000256" key="12">
    <source>
        <dbReference type="ARBA" id="ARBA00048138"/>
    </source>
</evidence>
<protein>
    <recommendedName>
        <fullName evidence="5">Phosphoserine phosphatase</fullName>
        <ecNumber evidence="4">3.1.3.3</ecNumber>
    </recommendedName>
    <alternativeName>
        <fullName evidence="11">O-phosphoserine phosphohydrolase</fullName>
    </alternativeName>
</protein>
<comment type="cofactor">
    <cofactor evidence="1">
        <name>Mg(2+)</name>
        <dbReference type="ChEBI" id="CHEBI:18420"/>
    </cofactor>
</comment>
<comment type="pathway">
    <text evidence="2">Amino-acid biosynthesis; L-serine biosynthesis; L-serine from 3-phospho-D-glycerate: step 3/3.</text>
</comment>
<evidence type="ECO:0000313" key="16">
    <source>
        <dbReference type="Proteomes" id="UP000218151"/>
    </source>
</evidence>
<comment type="similarity">
    <text evidence="3">Belongs to the HAD-like hydrolase superfamily. SerB family.</text>
</comment>
<dbReference type="EC" id="3.1.3.3" evidence="4"/>
<evidence type="ECO:0000256" key="5">
    <source>
        <dbReference type="ARBA" id="ARBA00015196"/>
    </source>
</evidence>
<dbReference type="InterPro" id="IPR036412">
    <property type="entry name" value="HAD-like_sf"/>
</dbReference>